<dbReference type="PATRIC" id="fig|1286094.4.peg.69"/>
<name>S3ZTY8_9ACTN</name>
<organism evidence="2 3">
    <name type="scientific">Streptomyces aurantiacus JA 4570</name>
    <dbReference type="NCBI Taxonomy" id="1286094"/>
    <lineage>
        <taxon>Bacteria</taxon>
        <taxon>Bacillati</taxon>
        <taxon>Actinomycetota</taxon>
        <taxon>Actinomycetes</taxon>
        <taxon>Kitasatosporales</taxon>
        <taxon>Streptomycetaceae</taxon>
        <taxon>Streptomyces</taxon>
        <taxon>Streptomyces aurantiacus group</taxon>
    </lineage>
</organism>
<keyword evidence="3" id="KW-1185">Reference proteome</keyword>
<accession>S3ZTY8</accession>
<evidence type="ECO:0000313" key="3">
    <source>
        <dbReference type="Proteomes" id="UP000014629"/>
    </source>
</evidence>
<dbReference type="AlphaFoldDB" id="S3ZTY8"/>
<feature type="transmembrane region" description="Helical" evidence="1">
    <location>
        <begin position="12"/>
        <end position="35"/>
    </location>
</feature>
<feature type="transmembrane region" description="Helical" evidence="1">
    <location>
        <begin position="59"/>
        <end position="83"/>
    </location>
</feature>
<sequence length="174" mass="18504">MLPHARDDAGTASVETLLLTVSGLTFGAVLCFLAIRGKAKFDAFVAGRPAPPFLPEVTIPWGTIGIAAGAIACGAMITVFVLASRAVSRECQAERCSRAVLEARHARVLEDLGAHIVEDPAGRRSLGELELLEALTEAQDARIGDDDHYYRAAVRTLEAQWKATAADRTPAHTA</sequence>
<gene>
    <name evidence="2" type="ORF">STRAU_0072</name>
</gene>
<keyword evidence="1" id="KW-0472">Membrane</keyword>
<keyword evidence="1" id="KW-1133">Transmembrane helix</keyword>
<comment type="caution">
    <text evidence="2">The sequence shown here is derived from an EMBL/GenBank/DDBJ whole genome shotgun (WGS) entry which is preliminary data.</text>
</comment>
<dbReference type="Proteomes" id="UP000014629">
    <property type="component" value="Unassembled WGS sequence"/>
</dbReference>
<protein>
    <submittedName>
        <fullName evidence="2">Uncharacterized protein</fullName>
    </submittedName>
</protein>
<reference evidence="2 3" key="1">
    <citation type="submission" date="2013-02" db="EMBL/GenBank/DDBJ databases">
        <title>Draft Genome Sequence of Streptomyces aurantiacus, Which Produces Setomimycin.</title>
        <authorList>
            <person name="Gruening B.A."/>
            <person name="Praeg A."/>
            <person name="Erxleben A."/>
            <person name="Guenther S."/>
            <person name="Mueller M."/>
        </authorList>
    </citation>
    <scope>NUCLEOTIDE SEQUENCE [LARGE SCALE GENOMIC DNA]</scope>
    <source>
        <strain evidence="2 3">JA 4570</strain>
    </source>
</reference>
<dbReference type="EMBL" id="AOPZ01000003">
    <property type="protein sequence ID" value="EPH46906.1"/>
    <property type="molecule type" value="Genomic_DNA"/>
</dbReference>
<evidence type="ECO:0000256" key="1">
    <source>
        <dbReference type="SAM" id="Phobius"/>
    </source>
</evidence>
<keyword evidence="1" id="KW-0812">Transmembrane</keyword>
<proteinExistence type="predicted"/>
<evidence type="ECO:0000313" key="2">
    <source>
        <dbReference type="EMBL" id="EPH46906.1"/>
    </source>
</evidence>